<protein>
    <submittedName>
        <fullName evidence="5">Helix-turn-helix domain-containing protein</fullName>
    </submittedName>
</protein>
<evidence type="ECO:0000256" key="1">
    <source>
        <dbReference type="ARBA" id="ARBA00023015"/>
    </source>
</evidence>
<organism evidence="5 6">
    <name type="scientific">Rhizomicrobium electricum</name>
    <dbReference type="NCBI Taxonomy" id="480070"/>
    <lineage>
        <taxon>Bacteria</taxon>
        <taxon>Pseudomonadati</taxon>
        <taxon>Pseudomonadota</taxon>
        <taxon>Alphaproteobacteria</taxon>
        <taxon>Micropepsales</taxon>
        <taxon>Micropepsaceae</taxon>
        <taxon>Rhizomicrobium</taxon>
    </lineage>
</organism>
<keyword evidence="6" id="KW-1185">Reference proteome</keyword>
<comment type="caution">
    <text evidence="5">The sequence shown here is derived from an EMBL/GenBank/DDBJ whole genome shotgun (WGS) entry which is preliminary data.</text>
</comment>
<keyword evidence="1" id="KW-0805">Transcription regulation</keyword>
<dbReference type="Pfam" id="PF01381">
    <property type="entry name" value="HTH_3"/>
    <property type="match status" value="1"/>
</dbReference>
<dbReference type="SMART" id="SM00530">
    <property type="entry name" value="HTH_XRE"/>
    <property type="match status" value="1"/>
</dbReference>
<dbReference type="InterPro" id="IPR052359">
    <property type="entry name" value="HTH-type_reg/antitoxin"/>
</dbReference>
<name>A0ABP3PR10_9PROT</name>
<evidence type="ECO:0000256" key="3">
    <source>
        <dbReference type="ARBA" id="ARBA00023163"/>
    </source>
</evidence>
<sequence>MTRKVAESLERGLRQAIAYMDGTADLGQYRVHVPREIDVKAIRTKLKMTQQEFAATFGFSINTLRHWEQGKRVPEGPTRAYLLVIDRAPKTVQKALRAA</sequence>
<dbReference type="PANTHER" id="PTHR36511">
    <property type="entry name" value="MERR FAMILY BACTERIAL REGULATORY PROTEIN"/>
    <property type="match status" value="1"/>
</dbReference>
<gene>
    <name evidence="5" type="ORF">GCM10008942_20130</name>
</gene>
<dbReference type="PANTHER" id="PTHR36511:SF4">
    <property type="entry name" value="ANTITOXIN MQSA"/>
    <property type="match status" value="1"/>
</dbReference>
<evidence type="ECO:0000256" key="2">
    <source>
        <dbReference type="ARBA" id="ARBA00023125"/>
    </source>
</evidence>
<dbReference type="InterPro" id="IPR010982">
    <property type="entry name" value="Lambda_DNA-bd_dom_sf"/>
</dbReference>
<dbReference type="EMBL" id="BAAADD010000005">
    <property type="protein sequence ID" value="GAA0571393.1"/>
    <property type="molecule type" value="Genomic_DNA"/>
</dbReference>
<dbReference type="PROSITE" id="PS50943">
    <property type="entry name" value="HTH_CROC1"/>
    <property type="match status" value="1"/>
</dbReference>
<reference evidence="6" key="1">
    <citation type="journal article" date="2019" name="Int. J. Syst. Evol. Microbiol.">
        <title>The Global Catalogue of Microorganisms (GCM) 10K type strain sequencing project: providing services to taxonomists for standard genome sequencing and annotation.</title>
        <authorList>
            <consortium name="The Broad Institute Genomics Platform"/>
            <consortium name="The Broad Institute Genome Sequencing Center for Infectious Disease"/>
            <person name="Wu L."/>
            <person name="Ma J."/>
        </authorList>
    </citation>
    <scope>NUCLEOTIDE SEQUENCE [LARGE SCALE GENOMIC DNA]</scope>
    <source>
        <strain evidence="6">JCM 15089</strain>
    </source>
</reference>
<proteinExistence type="predicted"/>
<dbReference type="CDD" id="cd00093">
    <property type="entry name" value="HTH_XRE"/>
    <property type="match status" value="1"/>
</dbReference>
<keyword evidence="3" id="KW-0804">Transcription</keyword>
<accession>A0ABP3PR10</accession>
<dbReference type="Gene3D" id="1.10.260.40">
    <property type="entry name" value="lambda repressor-like DNA-binding domains"/>
    <property type="match status" value="1"/>
</dbReference>
<keyword evidence="2" id="KW-0238">DNA-binding</keyword>
<evidence type="ECO:0000259" key="4">
    <source>
        <dbReference type="PROSITE" id="PS50943"/>
    </source>
</evidence>
<dbReference type="SUPFAM" id="SSF47413">
    <property type="entry name" value="lambda repressor-like DNA-binding domains"/>
    <property type="match status" value="1"/>
</dbReference>
<dbReference type="Proteomes" id="UP001499951">
    <property type="component" value="Unassembled WGS sequence"/>
</dbReference>
<dbReference type="InterPro" id="IPR001387">
    <property type="entry name" value="Cro/C1-type_HTH"/>
</dbReference>
<feature type="domain" description="HTH cro/C1-type" evidence="4">
    <location>
        <begin position="39"/>
        <end position="74"/>
    </location>
</feature>
<evidence type="ECO:0000313" key="5">
    <source>
        <dbReference type="EMBL" id="GAA0571393.1"/>
    </source>
</evidence>
<dbReference type="RefSeq" id="WP_166934122.1">
    <property type="nucleotide sequence ID" value="NZ_BAAADD010000005.1"/>
</dbReference>
<evidence type="ECO:0000313" key="6">
    <source>
        <dbReference type="Proteomes" id="UP001499951"/>
    </source>
</evidence>